<dbReference type="Proteomes" id="UP000318405">
    <property type="component" value="Unassembled WGS sequence"/>
</dbReference>
<dbReference type="InterPro" id="IPR052358">
    <property type="entry name" value="Aro_Compnd_Degr_Hydrolases"/>
</dbReference>
<feature type="domain" description="Amidohydrolase-related" evidence="1">
    <location>
        <begin position="34"/>
        <end position="296"/>
    </location>
</feature>
<dbReference type="OrthoDB" id="9787654at2"/>
<evidence type="ECO:0000259" key="1">
    <source>
        <dbReference type="Pfam" id="PF04909"/>
    </source>
</evidence>
<gene>
    <name evidence="2" type="ORF">FOZ76_12855</name>
</gene>
<dbReference type="InterPro" id="IPR006680">
    <property type="entry name" value="Amidohydro-rel"/>
</dbReference>
<dbReference type="RefSeq" id="WP_143948670.1">
    <property type="nucleotide sequence ID" value="NZ_BAABMB010000006.1"/>
</dbReference>
<sequence>MTNPKDIWLRAEDSCAPHSSGSAAPESASPAGAVDCHHHIFDVRFQKPGEPLVPPATVEQYRQFKRRLGLARSVFVVSSNYGDDPACLLDGLEQLGQEAARGVALVYPEVTDTALDRLDDAGVRGIRVYFGKGRTPTAAELRVLAGRIDERGWSMNIVGARDKEVLLEWESVLAGLACPLVIDHLGWIPQPQGRSSATAALVRRLLCNPRNYLKLSGPYLSSRAGSPDFSDVDEVACELADSAPRQMLWGSDWPHPVAQMHGFVPDGARLFDQLTRWVPDPARRRLVLVDNPERLYWAR</sequence>
<keyword evidence="2" id="KW-0378">Hydrolase</keyword>
<dbReference type="Pfam" id="PF04909">
    <property type="entry name" value="Amidohydro_2"/>
    <property type="match status" value="1"/>
</dbReference>
<dbReference type="GO" id="GO:0016787">
    <property type="term" value="F:hydrolase activity"/>
    <property type="evidence" value="ECO:0007669"/>
    <property type="project" value="UniProtKB-KW"/>
</dbReference>
<dbReference type="EMBL" id="VLTJ01000025">
    <property type="protein sequence ID" value="TSH94196.1"/>
    <property type="molecule type" value="Genomic_DNA"/>
</dbReference>
<accession>A0A556AMT0</accession>
<dbReference type="InterPro" id="IPR032466">
    <property type="entry name" value="Metal_Hydrolase"/>
</dbReference>
<dbReference type="PANTHER" id="PTHR35563">
    <property type="entry name" value="BARREL METAL-DEPENDENT HYDROLASE, PUTATIVE (AFU_ORTHOLOGUE AFUA_1G16240)-RELATED"/>
    <property type="match status" value="1"/>
</dbReference>
<proteinExistence type="predicted"/>
<dbReference type="AlphaFoldDB" id="A0A556AMT0"/>
<comment type="caution">
    <text evidence="2">The sequence shown here is derived from an EMBL/GenBank/DDBJ whole genome shotgun (WGS) entry which is preliminary data.</text>
</comment>
<evidence type="ECO:0000313" key="2">
    <source>
        <dbReference type="EMBL" id="TSH94196.1"/>
    </source>
</evidence>
<dbReference type="SUPFAM" id="SSF51556">
    <property type="entry name" value="Metallo-dependent hydrolases"/>
    <property type="match status" value="1"/>
</dbReference>
<organism evidence="2 3">
    <name type="scientific">Verticiella sediminum</name>
    <dbReference type="NCBI Taxonomy" id="1247510"/>
    <lineage>
        <taxon>Bacteria</taxon>
        <taxon>Pseudomonadati</taxon>
        <taxon>Pseudomonadota</taxon>
        <taxon>Betaproteobacteria</taxon>
        <taxon>Burkholderiales</taxon>
        <taxon>Alcaligenaceae</taxon>
        <taxon>Verticiella</taxon>
    </lineage>
</organism>
<keyword evidence="3" id="KW-1185">Reference proteome</keyword>
<dbReference type="PANTHER" id="PTHR35563:SF2">
    <property type="entry name" value="BARREL METAL-DEPENDENT HYDROLASE, PUTATIVE (AFU_ORTHOLOGUE AFUA_1G16240)-RELATED"/>
    <property type="match status" value="1"/>
</dbReference>
<protein>
    <submittedName>
        <fullName evidence="2">Amidohydrolase family protein</fullName>
    </submittedName>
</protein>
<dbReference type="Gene3D" id="3.20.20.140">
    <property type="entry name" value="Metal-dependent hydrolases"/>
    <property type="match status" value="1"/>
</dbReference>
<name>A0A556AMT0_9BURK</name>
<evidence type="ECO:0000313" key="3">
    <source>
        <dbReference type="Proteomes" id="UP000318405"/>
    </source>
</evidence>
<reference evidence="2 3" key="1">
    <citation type="submission" date="2019-07" db="EMBL/GenBank/DDBJ databases">
        <title>Qingshengfaniella alkalisoli gen. nov., sp. nov., isolated from saline soil.</title>
        <authorList>
            <person name="Xu L."/>
            <person name="Huang X.-X."/>
            <person name="Sun J.-Q."/>
        </authorList>
    </citation>
    <scope>NUCLEOTIDE SEQUENCE [LARGE SCALE GENOMIC DNA]</scope>
    <source>
        <strain evidence="2 3">DSM 27279</strain>
    </source>
</reference>